<dbReference type="EMBL" id="JAUSWA010000067">
    <property type="protein sequence ID" value="MDQ0497293.1"/>
    <property type="molecule type" value="Genomic_DNA"/>
</dbReference>
<accession>A0ABU0L7L3</accession>
<proteinExistence type="predicted"/>
<evidence type="ECO:0000313" key="2">
    <source>
        <dbReference type="Proteomes" id="UP001242811"/>
    </source>
</evidence>
<comment type="caution">
    <text evidence="1">The sequence shown here is derived from an EMBL/GenBank/DDBJ whole genome shotgun (WGS) entry which is preliminary data.</text>
</comment>
<sequence length="49" mass="5192">MPPVPGFVFQSSAPFLAVRALLIDYALPPLRGALGTLTRLNDALPSAQK</sequence>
<reference evidence="1 2" key="1">
    <citation type="submission" date="2023-07" db="EMBL/GenBank/DDBJ databases">
        <title>Genomic Encyclopedia of Type Strains, Phase IV (KMG-IV): sequencing the most valuable type-strain genomes for metagenomic binning, comparative biology and taxonomic classification.</title>
        <authorList>
            <person name="Goeker M."/>
        </authorList>
    </citation>
    <scope>NUCLEOTIDE SEQUENCE [LARGE SCALE GENOMIC DNA]</scope>
    <source>
        <strain evidence="1 2">DSM 14914</strain>
    </source>
</reference>
<keyword evidence="2" id="KW-1185">Reference proteome</keyword>
<evidence type="ECO:0000313" key="1">
    <source>
        <dbReference type="EMBL" id="MDQ0497293.1"/>
    </source>
</evidence>
<protein>
    <submittedName>
        <fullName evidence="1">Uncharacterized protein</fullName>
    </submittedName>
</protein>
<gene>
    <name evidence="1" type="ORF">QOZ95_005512</name>
</gene>
<name>A0ABU0L7L3_9BACL</name>
<dbReference type="Proteomes" id="UP001242811">
    <property type="component" value="Unassembled WGS sequence"/>
</dbReference>
<organism evidence="1 2">
    <name type="scientific">Paenibacillus brasilensis</name>
    <dbReference type="NCBI Taxonomy" id="128574"/>
    <lineage>
        <taxon>Bacteria</taxon>
        <taxon>Bacillati</taxon>
        <taxon>Bacillota</taxon>
        <taxon>Bacilli</taxon>
        <taxon>Bacillales</taxon>
        <taxon>Paenibacillaceae</taxon>
        <taxon>Paenibacillus</taxon>
    </lineage>
</organism>